<gene>
    <name evidence="2" type="ORF">L2724_05625</name>
</gene>
<dbReference type="Proteomes" id="UP001212401">
    <property type="component" value="Unassembled WGS sequence"/>
</dbReference>
<dbReference type="Pfam" id="PF00535">
    <property type="entry name" value="Glycos_transf_2"/>
    <property type="match status" value="1"/>
</dbReference>
<dbReference type="EC" id="2.4.-.-" evidence="2"/>
<proteinExistence type="predicted"/>
<dbReference type="InterPro" id="IPR029044">
    <property type="entry name" value="Nucleotide-diphossugar_trans"/>
</dbReference>
<sequence length="268" mass="31463">MQTSNVQPKNKISVAVVFYNPTRAELQQTKCNIEKLMTLTTYQFSFYLIDNGSPTVKIEQEIFAEVSNVVSFVELKNNQGFGKGHNTVLSKLNSQYHLVMNPDIKLDDLKGFQHAIEYLDQHNNVVLLSPLVRDAKTGKIQYLNRQLPTVFDLFIRFLGPNVFPKRQARFTKRFTGYDHIQNEENSTGSFMLLRTEAFKRVKGFDPRFFMHFEDTDLTVRLSKIGQVIIYPSFTVYHGWRRVNHSFKGMFPMIQSMVKYFNKWGWKWY</sequence>
<keyword evidence="2" id="KW-0808">Transferase</keyword>
<evidence type="ECO:0000259" key="1">
    <source>
        <dbReference type="Pfam" id="PF00535"/>
    </source>
</evidence>
<evidence type="ECO:0000313" key="3">
    <source>
        <dbReference type="Proteomes" id="UP001212401"/>
    </source>
</evidence>
<dbReference type="AlphaFoldDB" id="A0AAW5WT72"/>
<dbReference type="Gene3D" id="3.90.550.10">
    <property type="entry name" value="Spore Coat Polysaccharide Biosynthesis Protein SpsA, Chain A"/>
    <property type="match status" value="1"/>
</dbReference>
<dbReference type="EMBL" id="JAKHPH010000012">
    <property type="protein sequence ID" value="MCZ3667764.1"/>
    <property type="molecule type" value="Genomic_DNA"/>
</dbReference>
<feature type="domain" description="Glycosyltransferase 2-like" evidence="1">
    <location>
        <begin position="13"/>
        <end position="166"/>
    </location>
</feature>
<protein>
    <submittedName>
        <fullName evidence="2">Glycosyltransferase</fullName>
        <ecNumber evidence="2">2.4.-.-</ecNumber>
    </submittedName>
</protein>
<dbReference type="PANTHER" id="PTHR43179:SF10">
    <property type="entry name" value="GLYCOSYL TRANSFERASE"/>
    <property type="match status" value="1"/>
</dbReference>
<evidence type="ECO:0000313" key="2">
    <source>
        <dbReference type="EMBL" id="MCZ3667764.1"/>
    </source>
</evidence>
<dbReference type="SUPFAM" id="SSF53448">
    <property type="entry name" value="Nucleotide-diphospho-sugar transferases"/>
    <property type="match status" value="1"/>
</dbReference>
<dbReference type="PANTHER" id="PTHR43179">
    <property type="entry name" value="RHAMNOSYLTRANSFERASE WBBL"/>
    <property type="match status" value="1"/>
</dbReference>
<keyword evidence="2" id="KW-0328">Glycosyltransferase</keyword>
<accession>A0AAW5WT72</accession>
<dbReference type="InterPro" id="IPR001173">
    <property type="entry name" value="Glyco_trans_2-like"/>
</dbReference>
<reference evidence="2" key="1">
    <citation type="submission" date="2022-01" db="EMBL/GenBank/DDBJ databases">
        <title>VMRC isolate genome collection.</title>
        <authorList>
            <person name="France M."/>
            <person name="Rutt L."/>
            <person name="Humphrys M."/>
            <person name="Ravel J."/>
        </authorList>
    </citation>
    <scope>NUCLEOTIDE SEQUENCE</scope>
    <source>
        <strain evidence="2">C0048A1</strain>
    </source>
</reference>
<dbReference type="RefSeq" id="WP_269295998.1">
    <property type="nucleotide sequence ID" value="NZ_JAKHPH010000012.1"/>
</dbReference>
<name>A0AAW5WT72_9LACO</name>
<comment type="caution">
    <text evidence="2">The sequence shown here is derived from an EMBL/GenBank/DDBJ whole genome shotgun (WGS) entry which is preliminary data.</text>
</comment>
<dbReference type="GO" id="GO:0016757">
    <property type="term" value="F:glycosyltransferase activity"/>
    <property type="evidence" value="ECO:0007669"/>
    <property type="project" value="UniProtKB-KW"/>
</dbReference>
<organism evidence="2 3">
    <name type="scientific">Limosilactobacillus vaginalis</name>
    <dbReference type="NCBI Taxonomy" id="1633"/>
    <lineage>
        <taxon>Bacteria</taxon>
        <taxon>Bacillati</taxon>
        <taxon>Bacillota</taxon>
        <taxon>Bacilli</taxon>
        <taxon>Lactobacillales</taxon>
        <taxon>Lactobacillaceae</taxon>
        <taxon>Limosilactobacillus</taxon>
    </lineage>
</organism>